<evidence type="ECO:0000313" key="3">
    <source>
        <dbReference type="Proteomes" id="UP000324781"/>
    </source>
</evidence>
<accession>A0A1M6GS14</accession>
<protein>
    <submittedName>
        <fullName evidence="2">Uncharacterized protein</fullName>
    </submittedName>
</protein>
<proteinExistence type="predicted"/>
<dbReference type="Proteomes" id="UP000324781">
    <property type="component" value="Unassembled WGS sequence"/>
</dbReference>
<feature type="transmembrane region" description="Helical" evidence="1">
    <location>
        <begin position="53"/>
        <end position="71"/>
    </location>
</feature>
<evidence type="ECO:0000256" key="1">
    <source>
        <dbReference type="SAM" id="Phobius"/>
    </source>
</evidence>
<reference evidence="2 3" key="1">
    <citation type="submission" date="2016-11" db="EMBL/GenBank/DDBJ databases">
        <authorList>
            <person name="Varghese N."/>
            <person name="Submissions S."/>
        </authorList>
    </citation>
    <scope>NUCLEOTIDE SEQUENCE [LARGE SCALE GENOMIC DNA]</scope>
    <source>
        <strain evidence="2 3">DSM 19027</strain>
    </source>
</reference>
<dbReference type="AlphaFoldDB" id="A0A1M6GS14"/>
<keyword evidence="1" id="KW-1133">Transmembrane helix</keyword>
<feature type="transmembrane region" description="Helical" evidence="1">
    <location>
        <begin position="77"/>
        <end position="100"/>
    </location>
</feature>
<keyword evidence="3" id="KW-1185">Reference proteome</keyword>
<dbReference type="EMBL" id="FQZP01000026">
    <property type="protein sequence ID" value="SHJ12646.1"/>
    <property type="molecule type" value="Genomic_DNA"/>
</dbReference>
<evidence type="ECO:0000313" key="2">
    <source>
        <dbReference type="EMBL" id="SHJ12646.1"/>
    </source>
</evidence>
<organism evidence="2 3">
    <name type="scientific">Thermoclostridium caenicola</name>
    <dbReference type="NCBI Taxonomy" id="659425"/>
    <lineage>
        <taxon>Bacteria</taxon>
        <taxon>Bacillati</taxon>
        <taxon>Bacillota</taxon>
        <taxon>Clostridia</taxon>
        <taxon>Eubacteriales</taxon>
        <taxon>Oscillospiraceae</taxon>
        <taxon>Thermoclostridium</taxon>
    </lineage>
</organism>
<name>A0A1M6GS14_9FIRM</name>
<keyword evidence="1" id="KW-0472">Membrane</keyword>
<sequence length="160" mass="17885">MDSFHGCGKIMPERLENLWGEEMKFEKTLYRREKGKRISVRTRLAFSGNAKKAYNTLSIIFFVLMFSVFIAAKKELIGIGLAAALVIALILVLIAVPLVITVKDKGKEAVISELKENMVKTVTETDIRYSVFGGSYDNSTYTEIRNAPATPTIIDETESK</sequence>
<gene>
    <name evidence="2" type="ORF">SAMN05444373_102610</name>
</gene>
<keyword evidence="1" id="KW-0812">Transmembrane</keyword>